<dbReference type="SUPFAM" id="SSF55486">
    <property type="entry name" value="Metalloproteases ('zincins'), catalytic domain"/>
    <property type="match status" value="1"/>
</dbReference>
<name>A0A7K3WU80_9FLAO</name>
<dbReference type="Gene3D" id="3.40.390.10">
    <property type="entry name" value="Collagenase (Catalytic Domain)"/>
    <property type="match status" value="1"/>
</dbReference>
<evidence type="ECO:0000313" key="2">
    <source>
        <dbReference type="EMBL" id="NEN24442.1"/>
    </source>
</evidence>
<reference evidence="2 3" key="1">
    <citation type="submission" date="2020-02" db="EMBL/GenBank/DDBJ databases">
        <title>Out from the shadows clarifying the taxonomy of the family Cryomorphaceae and related taxa by utilizing the GTDB taxonomic framework.</title>
        <authorList>
            <person name="Bowman J.P."/>
        </authorList>
    </citation>
    <scope>NUCLEOTIDE SEQUENCE [LARGE SCALE GENOMIC DNA]</scope>
    <source>
        <strain evidence="2 3">QSSC 1-22</strain>
    </source>
</reference>
<protein>
    <recommendedName>
        <fullName evidence="1">Peptidase M43 pregnancy-associated plasma-A domain-containing protein</fullName>
    </recommendedName>
</protein>
<dbReference type="InterPro" id="IPR024079">
    <property type="entry name" value="MetalloPept_cat_dom_sf"/>
</dbReference>
<gene>
    <name evidence="2" type="ORF">G3O08_13100</name>
</gene>
<organism evidence="2 3">
    <name type="scientific">Cryomorpha ignava</name>
    <dbReference type="NCBI Taxonomy" id="101383"/>
    <lineage>
        <taxon>Bacteria</taxon>
        <taxon>Pseudomonadati</taxon>
        <taxon>Bacteroidota</taxon>
        <taxon>Flavobacteriia</taxon>
        <taxon>Flavobacteriales</taxon>
        <taxon>Cryomorphaceae</taxon>
        <taxon>Cryomorpha</taxon>
    </lineage>
</organism>
<dbReference type="Pfam" id="PF05572">
    <property type="entry name" value="Peptidase_M43"/>
    <property type="match status" value="1"/>
</dbReference>
<accession>A0A7K3WU80</accession>
<proteinExistence type="predicted"/>
<dbReference type="Proteomes" id="UP000486602">
    <property type="component" value="Unassembled WGS sequence"/>
</dbReference>
<evidence type="ECO:0000259" key="1">
    <source>
        <dbReference type="Pfam" id="PF05572"/>
    </source>
</evidence>
<sequence length="1181" mass="131571">MKHFTILGFRSFRSLRRLTLFFSLYIITSFYSNDLIGQNFCLTTSNPRDIVLENLIQTADPDDEYVLRIYFIRVRRNDGTGGLTDAEINDVFNNLNSDFSDHGISFYWDCKIKNLDVDEFYNDFDNSIFSYFNHQNGIDIYLSGTNSPAAGGAANGTGVSSEFFVSGSFWEIPSVSLPLSSAVSHEMGHVLNLVHTHGPIPGACEELVDGSNCDICGDYVCDTPADPGLNYNVDILDCEWNVTNGTDSNLDPLNPDEKNIMSYTNVSCMEYFSNGQGLRARSSISVLPFLMDCVINSPTMANYTSGITTIDQITIFKDDVTIGNGATLEFDDTSVYFKDGVKIIVEPGGTLIANESILTSADACNGSFWHGIVVEGNFYGNQQPNGQGAYEQGRVILNNTTIKNAREGVATRAADGGFSAGGIIQAEESNFINCRRAVEFLYFENWQGNSANIIPNVSFFKKCHFEWNDEYLGDLDTDTQHSLVSLWKVDGVRFLGCTFESNGSVINGAKRAQAILGHDATIIVQGFCPSQLNPCSVAVVENEFIGFNEAIHLGNNGLSGSKIKESIFQNNLLGINLANANNAVIIQNEFIVGGHSYTTNNTEVDLAYHTAIYSSLTNQFIIEENTISKNNNSTANFTNGIVIAKSGGNSNQIYKNDFANLSSANIAVGQNIETSLQYGLKYLCNTNVGNQNDFEIRQGSEIDINQVGIARNQDDGNTGQYPTGNTFSAPDTDPNNLVHLAYESNFHYYYKYKQSDPLQIPLKPQEVGMTGNAMGDINLISTSNNNTCTSNYGPLIPDGNPSLFIQEFDGGKAEFYDLLYTYSALIDEGNTQGMVNQIALSWPQDAWQLRDELISRSPYNSETVLMEAGTRNIMPQGMLLEVLLSNPDALQSGVVIKHVQYDIINPLPQYMIDLLWLSRDEQTLRSEMEAQLRRKYSTMMKPHKKLINHYLNNMEFFKQDSAVYWIEQDNNYQGKLNQASVKASQRNYSTSISILDSIPLIFRLNYEQTEEINTLKDLYAILDNVYASSRTEMSLNQTEKDALYNIALLDAGVGSLKAAEISCFFYGNCFDYKMVPKGNRSNKIVDAKERVEGDKRINSIHSFPNPADQYVTLEYNILKSTENLHIIISDQLGHQIKAWILSGQNRGQIIWDSREFPSEIYLVKMTQGDELLDTDKIILIH</sequence>
<dbReference type="EMBL" id="JAAGVY010000026">
    <property type="protein sequence ID" value="NEN24442.1"/>
    <property type="molecule type" value="Genomic_DNA"/>
</dbReference>
<comment type="caution">
    <text evidence="2">The sequence shown here is derived from an EMBL/GenBank/DDBJ whole genome shotgun (WGS) entry which is preliminary data.</text>
</comment>
<evidence type="ECO:0000313" key="3">
    <source>
        <dbReference type="Proteomes" id="UP000486602"/>
    </source>
</evidence>
<dbReference type="AlphaFoldDB" id="A0A7K3WU80"/>
<dbReference type="GO" id="GO:0008237">
    <property type="term" value="F:metallopeptidase activity"/>
    <property type="evidence" value="ECO:0007669"/>
    <property type="project" value="InterPro"/>
</dbReference>
<dbReference type="InterPro" id="IPR008754">
    <property type="entry name" value="Peptidase_M43"/>
</dbReference>
<feature type="domain" description="Peptidase M43 pregnancy-associated plasma-A" evidence="1">
    <location>
        <begin position="167"/>
        <end position="281"/>
    </location>
</feature>
<dbReference type="RefSeq" id="WP_163285836.1">
    <property type="nucleotide sequence ID" value="NZ_JAAGVY010000026.1"/>
</dbReference>
<keyword evidence="3" id="KW-1185">Reference proteome</keyword>